<dbReference type="PANTHER" id="PTHR11525">
    <property type="entry name" value="FARNESYL-PYROPHOSPHATE SYNTHETASE"/>
    <property type="match status" value="1"/>
</dbReference>
<dbReference type="GO" id="GO:0005737">
    <property type="term" value="C:cytoplasm"/>
    <property type="evidence" value="ECO:0007669"/>
    <property type="project" value="TreeGrafter"/>
</dbReference>
<evidence type="ECO:0000256" key="3">
    <source>
        <dbReference type="ARBA" id="ARBA00022723"/>
    </source>
</evidence>
<name>A0AB34KC95_PRYPA</name>
<evidence type="ECO:0000256" key="6">
    <source>
        <dbReference type="RuleBase" id="RU004466"/>
    </source>
</evidence>
<keyword evidence="2 6" id="KW-0808">Transferase</keyword>
<dbReference type="GO" id="GO:0004337">
    <property type="term" value="F:(2E,6E)-farnesyl diphosphate synthase activity"/>
    <property type="evidence" value="ECO:0007669"/>
    <property type="project" value="TreeGrafter"/>
</dbReference>
<dbReference type="SFLD" id="SFLDG01017">
    <property type="entry name" value="Polyprenyl_Transferase_Like"/>
    <property type="match status" value="1"/>
</dbReference>
<keyword evidence="8" id="KW-1185">Reference proteome</keyword>
<dbReference type="SFLD" id="SFLDS00005">
    <property type="entry name" value="Isoprenoid_Synthase_Type_I"/>
    <property type="match status" value="1"/>
</dbReference>
<keyword evidence="3" id="KW-0479">Metal-binding</keyword>
<protein>
    <recommendedName>
        <fullName evidence="9">Farnesyl pyrophosphate synthase</fullName>
    </recommendedName>
</protein>
<dbReference type="Gene3D" id="1.10.600.10">
    <property type="entry name" value="Farnesyl Diphosphate Synthase"/>
    <property type="match status" value="1"/>
</dbReference>
<evidence type="ECO:0000313" key="8">
    <source>
        <dbReference type="Proteomes" id="UP001515480"/>
    </source>
</evidence>
<sequence>MPSAASLCAACASLAGGIAIGMIFGDGLKRLISPSAKLPEGSKEVPLTGDDKKDFLSIFQALTEELLASIEPYSFPPRAAKYIEAMMTYNVPHGKLTRGLTVIHSLRSIRGGTLSSVDFRRAAVLGWCVEWLQAMFLVMDDIMDESETRRGQPCWYLREDVKMNAINDGLILEAQIYVLLKRYFGTDAEYVQLMELMHETTYQTALGQFLDLTTAEPHKVDFSLFSMEVYSKIVIYKTAMYSFYLPVACGMVLGGISDPKLFSQTKQICMEMGHLFQVQDDYLDCYGDPEFIGKVGTDIYDNKCGWLINKALLICSSEQKKVLELNYAKRDKECEKKVKQVYKELDLEAHFREHEEKSHAKLLSMISQVKGMPTDILATLLAKIYKRNK</sequence>
<dbReference type="InterPro" id="IPR008949">
    <property type="entry name" value="Isoprenoid_synthase_dom_sf"/>
</dbReference>
<dbReference type="GO" id="GO:0046872">
    <property type="term" value="F:metal ion binding"/>
    <property type="evidence" value="ECO:0007669"/>
    <property type="project" value="UniProtKB-KW"/>
</dbReference>
<evidence type="ECO:0000256" key="4">
    <source>
        <dbReference type="ARBA" id="ARBA00022842"/>
    </source>
</evidence>
<dbReference type="PROSITE" id="PS00444">
    <property type="entry name" value="POLYPRENYL_SYNTHASE_2"/>
    <property type="match status" value="1"/>
</dbReference>
<evidence type="ECO:0000256" key="5">
    <source>
        <dbReference type="ARBA" id="ARBA00033740"/>
    </source>
</evidence>
<evidence type="ECO:0000256" key="2">
    <source>
        <dbReference type="ARBA" id="ARBA00022679"/>
    </source>
</evidence>
<comment type="pathway">
    <text evidence="5">Pheromone biosynthesis.</text>
</comment>
<keyword evidence="4" id="KW-0460">Magnesium</keyword>
<dbReference type="InterPro" id="IPR039702">
    <property type="entry name" value="FPS1-like"/>
</dbReference>
<evidence type="ECO:0000313" key="7">
    <source>
        <dbReference type="EMBL" id="KAL1530621.1"/>
    </source>
</evidence>
<dbReference type="FunFam" id="1.10.600.10:FF:000021">
    <property type="entry name" value="Farnesyl pyrophosphate synthase"/>
    <property type="match status" value="1"/>
</dbReference>
<evidence type="ECO:0008006" key="9">
    <source>
        <dbReference type="Google" id="ProtNLM"/>
    </source>
</evidence>
<dbReference type="CDD" id="cd00685">
    <property type="entry name" value="Trans_IPPS_HT"/>
    <property type="match status" value="1"/>
</dbReference>
<dbReference type="AlphaFoldDB" id="A0AB34KC95"/>
<accession>A0AB34KC95</accession>
<dbReference type="GO" id="GO:0042811">
    <property type="term" value="P:pheromone biosynthetic process"/>
    <property type="evidence" value="ECO:0007669"/>
    <property type="project" value="UniProtKB-ARBA"/>
</dbReference>
<dbReference type="GO" id="GO:0045337">
    <property type="term" value="P:farnesyl diphosphate biosynthetic process"/>
    <property type="evidence" value="ECO:0007669"/>
    <property type="project" value="TreeGrafter"/>
</dbReference>
<dbReference type="PANTHER" id="PTHR11525:SF0">
    <property type="entry name" value="FARNESYL PYROPHOSPHATE SYNTHASE"/>
    <property type="match status" value="1"/>
</dbReference>
<comment type="caution">
    <text evidence="7">The sequence shown here is derived from an EMBL/GenBank/DDBJ whole genome shotgun (WGS) entry which is preliminary data.</text>
</comment>
<organism evidence="7 8">
    <name type="scientific">Prymnesium parvum</name>
    <name type="common">Toxic golden alga</name>
    <dbReference type="NCBI Taxonomy" id="97485"/>
    <lineage>
        <taxon>Eukaryota</taxon>
        <taxon>Haptista</taxon>
        <taxon>Haptophyta</taxon>
        <taxon>Prymnesiophyceae</taxon>
        <taxon>Prymnesiales</taxon>
        <taxon>Prymnesiaceae</taxon>
        <taxon>Prymnesium</taxon>
    </lineage>
</organism>
<dbReference type="EMBL" id="JBGBPQ010000001">
    <property type="protein sequence ID" value="KAL1530621.1"/>
    <property type="molecule type" value="Genomic_DNA"/>
</dbReference>
<dbReference type="SUPFAM" id="SSF48576">
    <property type="entry name" value="Terpenoid synthases"/>
    <property type="match status" value="1"/>
</dbReference>
<dbReference type="Pfam" id="PF00348">
    <property type="entry name" value="polyprenyl_synt"/>
    <property type="match status" value="1"/>
</dbReference>
<dbReference type="PROSITE" id="PS00723">
    <property type="entry name" value="POLYPRENYL_SYNTHASE_1"/>
    <property type="match status" value="1"/>
</dbReference>
<dbReference type="InterPro" id="IPR033749">
    <property type="entry name" value="Polyprenyl_synt_CS"/>
</dbReference>
<proteinExistence type="inferred from homology"/>
<evidence type="ECO:0000256" key="1">
    <source>
        <dbReference type="ARBA" id="ARBA00001946"/>
    </source>
</evidence>
<gene>
    <name evidence="7" type="ORF">AB1Y20_001521</name>
</gene>
<reference evidence="7 8" key="1">
    <citation type="journal article" date="2024" name="Science">
        <title>Giant polyketide synthase enzymes in the biosynthesis of giant marine polyether toxins.</title>
        <authorList>
            <person name="Fallon T.R."/>
            <person name="Shende V.V."/>
            <person name="Wierzbicki I.H."/>
            <person name="Pendleton A.L."/>
            <person name="Watervoot N.F."/>
            <person name="Auber R.P."/>
            <person name="Gonzalez D.J."/>
            <person name="Wisecaver J.H."/>
            <person name="Moore B.S."/>
        </authorList>
    </citation>
    <scope>NUCLEOTIDE SEQUENCE [LARGE SCALE GENOMIC DNA]</scope>
    <source>
        <strain evidence="7 8">12B1</strain>
    </source>
</reference>
<comment type="similarity">
    <text evidence="6">Belongs to the FPP/GGPP synthase family.</text>
</comment>
<comment type="cofactor">
    <cofactor evidence="1">
        <name>Mg(2+)</name>
        <dbReference type="ChEBI" id="CHEBI:18420"/>
    </cofactor>
</comment>
<dbReference type="Proteomes" id="UP001515480">
    <property type="component" value="Unassembled WGS sequence"/>
</dbReference>
<dbReference type="GO" id="GO:0004161">
    <property type="term" value="F:dimethylallyltranstransferase activity"/>
    <property type="evidence" value="ECO:0007669"/>
    <property type="project" value="TreeGrafter"/>
</dbReference>
<dbReference type="InterPro" id="IPR000092">
    <property type="entry name" value="Polyprenyl_synt"/>
</dbReference>